<accession>A0A2T0KFC9</accession>
<comment type="cofactor">
    <cofactor evidence="3">
        <name>Co(2+)</name>
        <dbReference type="ChEBI" id="CHEBI:48828"/>
    </cofactor>
</comment>
<evidence type="ECO:0000256" key="2">
    <source>
        <dbReference type="ARBA" id="ARBA00001936"/>
    </source>
</evidence>
<dbReference type="InterPro" id="IPR039356">
    <property type="entry name" value="YfbR/HDDC2"/>
</dbReference>
<dbReference type="AlphaFoldDB" id="A0A2T0KFC9"/>
<dbReference type="PANTHER" id="PTHR11845:SF13">
    <property type="entry name" value="5'-DEOXYNUCLEOTIDASE HDDC2"/>
    <property type="match status" value="1"/>
</dbReference>
<evidence type="ECO:0000259" key="8">
    <source>
        <dbReference type="SMART" id="SM00471"/>
    </source>
</evidence>
<evidence type="ECO:0000256" key="6">
    <source>
        <dbReference type="ARBA" id="ARBA00022723"/>
    </source>
</evidence>
<dbReference type="GO" id="GO:0002953">
    <property type="term" value="F:5'-deoxynucleotidase activity"/>
    <property type="evidence" value="ECO:0007669"/>
    <property type="project" value="UniProtKB-EC"/>
</dbReference>
<keyword evidence="7 9" id="KW-0378">Hydrolase</keyword>
<dbReference type="Gene3D" id="1.10.3210.10">
    <property type="entry name" value="Hypothetical protein af1432"/>
    <property type="match status" value="1"/>
</dbReference>
<sequence length="420" mass="47373">MADCKGEAKPRERQFVARSLQRRAGNLILWPILGRVPRHLHEFQPRTPRRGPPPAQPTLSAEELTRFLDYLFTIADRARRDDEALLRRQAVYLLGFDGRTEAVDWLRTEWHRAGRTRPPDHDIAGLLAARSASVALAVGGDSSHLYDFVDHMTDQSDEVANLNYWAYWIGELSDEQTDDAFMLSADTRSWTGTRLLQHLLERLDPASPHRPLNICTLHALIASRPSLLTERPVVRSTFGEVLAAFGYELGLLKRIRRTGWWHAGVRDPESVAEHTMRTAQLAALIAAEEGADPARAAFLALWHDTQETRTGDLPHTATAYLTKPDPYQITADQTDRLPNRSRDAVRAAVNEYESRQTPEALCAKDADKLEMLLQAIEYQDIGVSRVEGWIDSARKDLKTETSRRIAEAAVTLSPLALRDR</sequence>
<comment type="cofactor">
    <cofactor evidence="2">
        <name>Mn(2+)</name>
        <dbReference type="ChEBI" id="CHEBI:29035"/>
    </cofactor>
</comment>
<evidence type="ECO:0000313" key="10">
    <source>
        <dbReference type="Proteomes" id="UP000239415"/>
    </source>
</evidence>
<evidence type="ECO:0000256" key="5">
    <source>
        <dbReference type="ARBA" id="ARBA00012964"/>
    </source>
</evidence>
<dbReference type="Pfam" id="PF13023">
    <property type="entry name" value="HD_3"/>
    <property type="match status" value="1"/>
</dbReference>
<proteinExistence type="predicted"/>
<gene>
    <name evidence="9" type="ORF">CLV67_105257</name>
</gene>
<dbReference type="CDD" id="cd00077">
    <property type="entry name" value="HDc"/>
    <property type="match status" value="1"/>
</dbReference>
<dbReference type="InterPro" id="IPR006674">
    <property type="entry name" value="HD_domain"/>
</dbReference>
<keyword evidence="10" id="KW-1185">Reference proteome</keyword>
<evidence type="ECO:0000256" key="7">
    <source>
        <dbReference type="ARBA" id="ARBA00022801"/>
    </source>
</evidence>
<dbReference type="GO" id="GO:0046872">
    <property type="term" value="F:metal ion binding"/>
    <property type="evidence" value="ECO:0007669"/>
    <property type="project" value="UniProtKB-KW"/>
</dbReference>
<comment type="caution">
    <text evidence="9">The sequence shown here is derived from an EMBL/GenBank/DDBJ whole genome shotgun (WGS) entry which is preliminary data.</text>
</comment>
<dbReference type="Proteomes" id="UP000239415">
    <property type="component" value="Unassembled WGS sequence"/>
</dbReference>
<dbReference type="SMART" id="SM00471">
    <property type="entry name" value="HDc"/>
    <property type="match status" value="1"/>
</dbReference>
<dbReference type="InterPro" id="IPR003607">
    <property type="entry name" value="HD/PDEase_dom"/>
</dbReference>
<reference evidence="9 10" key="1">
    <citation type="submission" date="2018-03" db="EMBL/GenBank/DDBJ databases">
        <title>Genomic Encyclopedia of Archaeal and Bacterial Type Strains, Phase II (KMG-II): from individual species to whole genera.</title>
        <authorList>
            <person name="Goeker M."/>
        </authorList>
    </citation>
    <scope>NUCLEOTIDE SEQUENCE [LARGE SCALE GENOMIC DNA]</scope>
    <source>
        <strain evidence="9 10">DSM 43146</strain>
    </source>
</reference>
<dbReference type="EMBL" id="PVMZ01000005">
    <property type="protein sequence ID" value="PRX22080.1"/>
    <property type="molecule type" value="Genomic_DNA"/>
</dbReference>
<feature type="domain" description="HD/PDEase" evidence="8">
    <location>
        <begin position="267"/>
        <end position="381"/>
    </location>
</feature>
<evidence type="ECO:0000256" key="4">
    <source>
        <dbReference type="ARBA" id="ARBA00011738"/>
    </source>
</evidence>
<protein>
    <recommendedName>
        <fullName evidence="5">5'-deoxynucleotidase</fullName>
        <ecNumber evidence="5">3.1.3.89</ecNumber>
    </recommendedName>
</protein>
<comment type="catalytic activity">
    <reaction evidence="1">
        <text>a 2'-deoxyribonucleoside 5'-phosphate + H2O = a 2'-deoxyribonucleoside + phosphate</text>
        <dbReference type="Rhea" id="RHEA:36167"/>
        <dbReference type="ChEBI" id="CHEBI:15377"/>
        <dbReference type="ChEBI" id="CHEBI:18274"/>
        <dbReference type="ChEBI" id="CHEBI:43474"/>
        <dbReference type="ChEBI" id="CHEBI:65317"/>
        <dbReference type="EC" id="3.1.3.89"/>
    </reaction>
</comment>
<dbReference type="PANTHER" id="PTHR11845">
    <property type="entry name" value="5'-DEOXYNUCLEOTIDASE HDDC2"/>
    <property type="match status" value="1"/>
</dbReference>
<evidence type="ECO:0000313" key="9">
    <source>
        <dbReference type="EMBL" id="PRX22080.1"/>
    </source>
</evidence>
<dbReference type="EC" id="3.1.3.89" evidence="5"/>
<organism evidence="9 10">
    <name type="scientific">Actinoplanes italicus</name>
    <dbReference type="NCBI Taxonomy" id="113567"/>
    <lineage>
        <taxon>Bacteria</taxon>
        <taxon>Bacillati</taxon>
        <taxon>Actinomycetota</taxon>
        <taxon>Actinomycetes</taxon>
        <taxon>Micromonosporales</taxon>
        <taxon>Micromonosporaceae</taxon>
        <taxon>Actinoplanes</taxon>
    </lineage>
</organism>
<dbReference type="GO" id="GO:0005737">
    <property type="term" value="C:cytoplasm"/>
    <property type="evidence" value="ECO:0007669"/>
    <property type="project" value="TreeGrafter"/>
</dbReference>
<name>A0A2T0KFC9_9ACTN</name>
<comment type="subunit">
    <text evidence="4">Homodimer.</text>
</comment>
<evidence type="ECO:0000256" key="3">
    <source>
        <dbReference type="ARBA" id="ARBA00001941"/>
    </source>
</evidence>
<dbReference type="SUPFAM" id="SSF109604">
    <property type="entry name" value="HD-domain/PDEase-like"/>
    <property type="match status" value="1"/>
</dbReference>
<evidence type="ECO:0000256" key="1">
    <source>
        <dbReference type="ARBA" id="ARBA00001638"/>
    </source>
</evidence>
<keyword evidence="6" id="KW-0479">Metal-binding</keyword>